<name>A0A1W5CR86_9LECA</name>
<evidence type="ECO:0000313" key="2">
    <source>
        <dbReference type="Proteomes" id="UP000192927"/>
    </source>
</evidence>
<accession>A0A1W5CR86</accession>
<keyword evidence="2" id="KW-1185">Reference proteome</keyword>
<protein>
    <submittedName>
        <fullName evidence="1">Retrotransposon gag domain</fullName>
    </submittedName>
</protein>
<organism evidence="1 2">
    <name type="scientific">Lasallia pustulata</name>
    <dbReference type="NCBI Taxonomy" id="136370"/>
    <lineage>
        <taxon>Eukaryota</taxon>
        <taxon>Fungi</taxon>
        <taxon>Dikarya</taxon>
        <taxon>Ascomycota</taxon>
        <taxon>Pezizomycotina</taxon>
        <taxon>Lecanoromycetes</taxon>
        <taxon>OSLEUM clade</taxon>
        <taxon>Umbilicariomycetidae</taxon>
        <taxon>Umbilicariales</taxon>
        <taxon>Umbilicariaceae</taxon>
        <taxon>Lasallia</taxon>
    </lineage>
</organism>
<dbReference type="AlphaFoldDB" id="A0A1W5CR86"/>
<dbReference type="Proteomes" id="UP000192927">
    <property type="component" value="Unassembled WGS sequence"/>
</dbReference>
<proteinExistence type="predicted"/>
<sequence>MSTTGSTKATEAKAAGPKEEAVTVKPLKLATPTIFTSNRKKLDTFLLQLYASYYLQGEAEDWFRPYIQEYIDNEDDPSEAEESIRHIFASFAHFKQEIQMVFRDIDRERTAEQDLLKLQ</sequence>
<evidence type="ECO:0000313" key="1">
    <source>
        <dbReference type="EMBL" id="SLM33363.1"/>
    </source>
</evidence>
<dbReference type="EMBL" id="FWEW01000031">
    <property type="protein sequence ID" value="SLM33363.1"/>
    <property type="molecule type" value="Genomic_DNA"/>
</dbReference>
<reference evidence="2" key="1">
    <citation type="submission" date="2017-03" db="EMBL/GenBank/DDBJ databases">
        <authorList>
            <person name="Sharma R."/>
            <person name="Thines M."/>
        </authorList>
    </citation>
    <scope>NUCLEOTIDE SEQUENCE [LARGE SCALE GENOMIC DNA]</scope>
</reference>